<dbReference type="RefSeq" id="WP_317987079.1">
    <property type="nucleotide sequence ID" value="NZ_CAKJTJ010000017.1"/>
</dbReference>
<reference evidence="1 2" key="1">
    <citation type="submission" date="2021-10" db="EMBL/GenBank/DDBJ databases">
        <authorList>
            <person name="Criscuolo A."/>
        </authorList>
    </citation>
    <scope>NUCLEOTIDE SEQUENCE [LARGE SCALE GENOMIC DNA]</scope>
    <source>
        <strain evidence="2">CIP 111883</strain>
    </source>
</reference>
<dbReference type="EMBL" id="CAKJTJ010000017">
    <property type="protein sequence ID" value="CAG9622159.1"/>
    <property type="molecule type" value="Genomic_DNA"/>
</dbReference>
<dbReference type="Proteomes" id="UP000789833">
    <property type="component" value="Unassembled WGS sequence"/>
</dbReference>
<keyword evidence="2" id="KW-1185">Reference proteome</keyword>
<organism evidence="1 2">
    <name type="scientific">Sutcliffiella rhizosphaerae</name>
    <dbReference type="NCBI Taxonomy" id="2880967"/>
    <lineage>
        <taxon>Bacteria</taxon>
        <taxon>Bacillati</taxon>
        <taxon>Bacillota</taxon>
        <taxon>Bacilli</taxon>
        <taxon>Bacillales</taxon>
        <taxon>Bacillaceae</taxon>
        <taxon>Sutcliffiella</taxon>
    </lineage>
</organism>
<evidence type="ECO:0000313" key="2">
    <source>
        <dbReference type="Proteomes" id="UP000789833"/>
    </source>
</evidence>
<evidence type="ECO:0000313" key="1">
    <source>
        <dbReference type="EMBL" id="CAG9622159.1"/>
    </source>
</evidence>
<comment type="caution">
    <text evidence="1">The sequence shown here is derived from an EMBL/GenBank/DDBJ whole genome shotgun (WGS) entry which is preliminary data.</text>
</comment>
<sequence length="110" mass="12318">MKFVNSSEVQAQWHVDTGSFANHPQAYEQDVVKEQWEAYPQLKVTVDQLQAREKEVSTQGALISVLPESRQHVVTALEKLYQGANPQEVLDEAAILTNRAIEVANKTQGN</sequence>
<dbReference type="Gene3D" id="3.40.190.10">
    <property type="entry name" value="Periplasmic binding protein-like II"/>
    <property type="match status" value="2"/>
</dbReference>
<protein>
    <submittedName>
        <fullName evidence="1">Uncharacterized protein</fullName>
    </submittedName>
</protein>
<name>A0ABM8YQE4_9BACI</name>
<proteinExistence type="predicted"/>
<gene>
    <name evidence="1" type="ORF">BACCIP111883_02950</name>
</gene>
<accession>A0ABM8YQE4</accession>
<dbReference type="SUPFAM" id="SSF53850">
    <property type="entry name" value="Periplasmic binding protein-like II"/>
    <property type="match status" value="1"/>
</dbReference>